<comment type="caution">
    <text evidence="5">The sequence shown here is derived from an EMBL/GenBank/DDBJ whole genome shotgun (WGS) entry which is preliminary data.</text>
</comment>
<evidence type="ECO:0000313" key="6">
    <source>
        <dbReference type="Proteomes" id="UP001431429"/>
    </source>
</evidence>
<evidence type="ECO:0000313" key="5">
    <source>
        <dbReference type="EMBL" id="MCM2393585.1"/>
    </source>
</evidence>
<dbReference type="SUPFAM" id="SSF161098">
    <property type="entry name" value="MetI-like"/>
    <property type="match status" value="1"/>
</dbReference>
<dbReference type="Proteomes" id="UP001431429">
    <property type="component" value="Unassembled WGS sequence"/>
</dbReference>
<gene>
    <name evidence="5" type="ORF">NBG84_35830</name>
</gene>
<protein>
    <submittedName>
        <fullName evidence="5">Uncharacterized protein</fullName>
    </submittedName>
</protein>
<dbReference type="RefSeq" id="WP_250923879.1">
    <property type="nucleotide sequence ID" value="NZ_JAMQAW010000078.1"/>
</dbReference>
<organism evidence="5 6">
    <name type="scientific">Streptomyces albipurpureus</name>
    <dbReference type="NCBI Taxonomy" id="2897419"/>
    <lineage>
        <taxon>Bacteria</taxon>
        <taxon>Bacillati</taxon>
        <taxon>Actinomycetota</taxon>
        <taxon>Actinomycetes</taxon>
        <taxon>Kitasatosporales</taxon>
        <taxon>Streptomycetaceae</taxon>
        <taxon>Streptomyces</taxon>
    </lineage>
</organism>
<dbReference type="InterPro" id="IPR035906">
    <property type="entry name" value="MetI-like_sf"/>
</dbReference>
<keyword evidence="4" id="KW-0472">Membrane</keyword>
<evidence type="ECO:0000256" key="2">
    <source>
        <dbReference type="ARBA" id="ARBA00022692"/>
    </source>
</evidence>
<dbReference type="EMBL" id="JAMQAW010000078">
    <property type="protein sequence ID" value="MCM2393585.1"/>
    <property type="molecule type" value="Genomic_DNA"/>
</dbReference>
<evidence type="ECO:0000256" key="1">
    <source>
        <dbReference type="ARBA" id="ARBA00004141"/>
    </source>
</evidence>
<name>A0ABT0UYP0_9ACTN</name>
<sequence>MLIFTLATENFPVAQVIGNPSQVKTLPGFIYRLMNASPSRGNEAAAVAIVLTARCW</sequence>
<reference evidence="5" key="1">
    <citation type="submission" date="2022-06" db="EMBL/GenBank/DDBJ databases">
        <title>Genome public.</title>
        <authorList>
            <person name="Sun Q."/>
        </authorList>
    </citation>
    <scope>NUCLEOTIDE SEQUENCE</scope>
    <source>
        <strain evidence="5">CWNU-1</strain>
    </source>
</reference>
<keyword evidence="3" id="KW-1133">Transmembrane helix</keyword>
<keyword evidence="6" id="KW-1185">Reference proteome</keyword>
<evidence type="ECO:0000256" key="3">
    <source>
        <dbReference type="ARBA" id="ARBA00022989"/>
    </source>
</evidence>
<accession>A0ABT0UYP0</accession>
<keyword evidence="2" id="KW-0812">Transmembrane</keyword>
<comment type="subcellular location">
    <subcellularLocation>
        <location evidence="1">Membrane</location>
        <topology evidence="1">Multi-pass membrane protein</topology>
    </subcellularLocation>
</comment>
<proteinExistence type="predicted"/>
<evidence type="ECO:0000256" key="4">
    <source>
        <dbReference type="ARBA" id="ARBA00023136"/>
    </source>
</evidence>